<dbReference type="Pfam" id="PF13692">
    <property type="entry name" value="Glyco_trans_1_4"/>
    <property type="match status" value="1"/>
</dbReference>
<dbReference type="Proteomes" id="UP000195573">
    <property type="component" value="Chromosome"/>
</dbReference>
<dbReference type="EMBL" id="CP020880">
    <property type="protein sequence ID" value="ART75839.1"/>
    <property type="molecule type" value="Genomic_DNA"/>
</dbReference>
<sequence>MTLDIIIFPPTIDWTFMKQRPQQLMAKFASKGFCVFYCNKTQKDTDMEQVYPNLYLIHDHHQLVSVTLPIFRQKRKGRVGVWCSWPKLAETLDVYQADWIIYDCVDEFALTIQYEKALVAKADAITCTAGRIHDRLRKMYPDKTIKLIPNAYDDNMRLHLQKSIAPKPDKIIGYIGAWAPWVDEALIRKLAYAVPTNTIVIIGIEFDKKFRLHDVPNITYLGHLPHDELAEHLQTFSVCLIPFKVNSITLATNPVKMYEYLATGKPVVSTNLPECRKYEEVIAIGTSHLDFIAKVKSLLEAPGDATPRRHIALSNTWEHRCNSILSLIESIQIKTIREDD</sequence>
<dbReference type="SUPFAM" id="SSF53756">
    <property type="entry name" value="UDP-Glycosyltransferase/glycogen phosphorylase"/>
    <property type="match status" value="1"/>
</dbReference>
<keyword evidence="2" id="KW-1185">Reference proteome</keyword>
<protein>
    <recommendedName>
        <fullName evidence="3">Glycosyltransferase</fullName>
    </recommendedName>
</protein>
<evidence type="ECO:0000313" key="2">
    <source>
        <dbReference type="Proteomes" id="UP000195573"/>
    </source>
</evidence>
<gene>
    <name evidence="1" type="ORF">B4U37_07260</name>
</gene>
<proteinExistence type="predicted"/>
<dbReference type="Gene3D" id="3.40.50.2000">
    <property type="entry name" value="Glycogen Phosphorylase B"/>
    <property type="match status" value="1"/>
</dbReference>
<evidence type="ECO:0000313" key="1">
    <source>
        <dbReference type="EMBL" id="ART75839.1"/>
    </source>
</evidence>
<reference evidence="1 2" key="1">
    <citation type="submission" date="2017-04" db="EMBL/GenBank/DDBJ databases">
        <title>Complete Genome Sequence of the Bacillus horikoshii 20a strain from Cuatro Cienegas, Coahuila, Mexico.</title>
        <authorList>
            <person name="Zarza E."/>
            <person name="Alcaraz L.D."/>
            <person name="Aguilar-Salinas B."/>
            <person name="Islas A."/>
            <person name="Olmedo-Alvarez G."/>
        </authorList>
    </citation>
    <scope>NUCLEOTIDE SEQUENCE [LARGE SCALE GENOMIC DNA]</scope>
    <source>
        <strain evidence="1 2">20a</strain>
    </source>
</reference>
<dbReference type="GeneID" id="96738223"/>
<accession>A0ABM6KHC1</accession>
<dbReference type="RefSeq" id="WP_088017690.1">
    <property type="nucleotide sequence ID" value="NZ_CP020880.1"/>
</dbReference>
<evidence type="ECO:0008006" key="3">
    <source>
        <dbReference type="Google" id="ProtNLM"/>
    </source>
</evidence>
<organism evidence="1 2">
    <name type="scientific">Sutcliffiella horikoshii</name>
    <dbReference type="NCBI Taxonomy" id="79883"/>
    <lineage>
        <taxon>Bacteria</taxon>
        <taxon>Bacillati</taxon>
        <taxon>Bacillota</taxon>
        <taxon>Bacilli</taxon>
        <taxon>Bacillales</taxon>
        <taxon>Bacillaceae</taxon>
        <taxon>Sutcliffiella</taxon>
    </lineage>
</organism>
<name>A0ABM6KHC1_9BACI</name>